<feature type="transmembrane region" description="Helical" evidence="1">
    <location>
        <begin position="12"/>
        <end position="32"/>
    </location>
</feature>
<feature type="transmembrane region" description="Helical" evidence="1">
    <location>
        <begin position="322"/>
        <end position="344"/>
    </location>
</feature>
<dbReference type="InterPro" id="IPR002656">
    <property type="entry name" value="Acyl_transf_3_dom"/>
</dbReference>
<dbReference type="PANTHER" id="PTHR23028">
    <property type="entry name" value="ACETYLTRANSFERASE"/>
    <property type="match status" value="1"/>
</dbReference>
<feature type="transmembrane region" description="Helical" evidence="1">
    <location>
        <begin position="256"/>
        <end position="277"/>
    </location>
</feature>
<evidence type="ECO:0000259" key="2">
    <source>
        <dbReference type="Pfam" id="PF01757"/>
    </source>
</evidence>
<gene>
    <name evidence="3" type="ORF">BGLFYP119_00664</name>
</gene>
<proteinExistence type="predicted"/>
<reference evidence="3" key="1">
    <citation type="submission" date="2019-11" db="EMBL/GenBank/DDBJ databases">
        <authorList>
            <person name="Feng L."/>
        </authorList>
    </citation>
    <scope>NUCLEOTIDE SEQUENCE</scope>
    <source>
        <strain evidence="3">BgluceraseaLFYP119</strain>
    </source>
</reference>
<feature type="transmembrane region" description="Helical" evidence="1">
    <location>
        <begin position="52"/>
        <end position="70"/>
    </location>
</feature>
<dbReference type="PANTHER" id="PTHR23028:SF53">
    <property type="entry name" value="ACYL_TRANSF_3 DOMAIN-CONTAINING PROTEIN"/>
    <property type="match status" value="1"/>
</dbReference>
<evidence type="ECO:0000256" key="1">
    <source>
        <dbReference type="SAM" id="Phobius"/>
    </source>
</evidence>
<protein>
    <submittedName>
        <fullName evidence="3">Acyltransferase family protein</fullName>
    </submittedName>
</protein>
<keyword evidence="1" id="KW-1133">Transmembrane helix</keyword>
<dbReference type="Pfam" id="PF01757">
    <property type="entry name" value="Acyl_transf_3"/>
    <property type="match status" value="1"/>
</dbReference>
<feature type="domain" description="Acyltransferase 3" evidence="2">
    <location>
        <begin position="7"/>
        <end position="336"/>
    </location>
</feature>
<feature type="transmembrane region" description="Helical" evidence="1">
    <location>
        <begin position="227"/>
        <end position="244"/>
    </location>
</feature>
<dbReference type="EMBL" id="CACRST010000009">
    <property type="protein sequence ID" value="VYS80848.1"/>
    <property type="molecule type" value="Genomic_DNA"/>
</dbReference>
<keyword evidence="3" id="KW-0808">Transferase</keyword>
<name>A0A6N2RK91_9FIRM</name>
<dbReference type="GO" id="GO:0016020">
    <property type="term" value="C:membrane"/>
    <property type="evidence" value="ECO:0007669"/>
    <property type="project" value="TreeGrafter"/>
</dbReference>
<evidence type="ECO:0000313" key="3">
    <source>
        <dbReference type="EMBL" id="VYS80848.1"/>
    </source>
</evidence>
<feature type="transmembrane region" description="Helical" evidence="1">
    <location>
        <begin position="91"/>
        <end position="117"/>
    </location>
</feature>
<keyword evidence="1" id="KW-0472">Membrane</keyword>
<feature type="transmembrane region" description="Helical" evidence="1">
    <location>
        <begin position="129"/>
        <end position="146"/>
    </location>
</feature>
<feature type="transmembrane region" description="Helical" evidence="1">
    <location>
        <begin position="289"/>
        <end position="307"/>
    </location>
</feature>
<dbReference type="InterPro" id="IPR050879">
    <property type="entry name" value="Acyltransferase_3"/>
</dbReference>
<dbReference type="GO" id="GO:0016747">
    <property type="term" value="F:acyltransferase activity, transferring groups other than amino-acyl groups"/>
    <property type="evidence" value="ECO:0007669"/>
    <property type="project" value="InterPro"/>
</dbReference>
<dbReference type="RefSeq" id="WP_156352672.1">
    <property type="nucleotide sequence ID" value="NZ_CACRST010000009.1"/>
</dbReference>
<dbReference type="GO" id="GO:0000271">
    <property type="term" value="P:polysaccharide biosynthetic process"/>
    <property type="evidence" value="ECO:0007669"/>
    <property type="project" value="TreeGrafter"/>
</dbReference>
<dbReference type="AlphaFoldDB" id="A0A6N2RK91"/>
<keyword evidence="3" id="KW-0012">Acyltransferase</keyword>
<organism evidence="3">
    <name type="scientific">Blautia glucerasea</name>
    <dbReference type="NCBI Taxonomy" id="536633"/>
    <lineage>
        <taxon>Bacteria</taxon>
        <taxon>Bacillati</taxon>
        <taxon>Bacillota</taxon>
        <taxon>Clostridia</taxon>
        <taxon>Lachnospirales</taxon>
        <taxon>Lachnospiraceae</taxon>
        <taxon>Blautia</taxon>
    </lineage>
</organism>
<accession>A0A6N2RK91</accession>
<feature type="transmembrane region" description="Helical" evidence="1">
    <location>
        <begin position="158"/>
        <end position="176"/>
    </location>
</feature>
<sequence>MKKERLKNIEFLRFFFAVSIVYFHLLHSFMMPYTQGAEIYQLLADQSRYTKYIVECFFIMSGCFLYRSLLARPDQTAWDFITKKILRLWPVLAVSTVLSVVFLDVPLDQGILNLFFLQSTGLTTGWKGLNWYVSAFFFAEVFYFLLYKVMKNSKAMKLLICLLVYFGYVLNITSTEGGFGRAVVYGVFSLAMARAVAGVGLGYLLGNIYDSLKKRVQTAAPEEKKKLIRWISLAEIISFLGLLYDFFMGKAAGKNQLVVVILFSALFLCMLTEKGILSRLTSRIPLWKFGKYAYSIYVMQETAFYILEKTLWKNTELLKEHAGAALLFSLTGAVILGILSYYAVEKPAAAYGRKKIFSL</sequence>
<keyword evidence="1" id="KW-0812">Transmembrane</keyword>
<feature type="transmembrane region" description="Helical" evidence="1">
    <location>
        <begin position="182"/>
        <end position="206"/>
    </location>
</feature>